<accession>A0A1Y2HAM9</accession>
<dbReference type="Gene3D" id="3.60.130.10">
    <property type="entry name" value="Clavaminate synthase-like"/>
    <property type="match status" value="1"/>
</dbReference>
<dbReference type="InterPro" id="IPR003819">
    <property type="entry name" value="TauD/TfdA-like"/>
</dbReference>
<dbReference type="Gene3D" id="3.30.2020.30">
    <property type="match status" value="1"/>
</dbReference>
<dbReference type="NCBIfam" id="TIGR02410">
    <property type="entry name" value="carnitine_TMLD"/>
    <property type="match status" value="1"/>
</dbReference>
<dbReference type="InterPro" id="IPR010376">
    <property type="entry name" value="GBBH-like_N"/>
</dbReference>
<evidence type="ECO:0000259" key="16">
    <source>
        <dbReference type="Pfam" id="PF02668"/>
    </source>
</evidence>
<dbReference type="GO" id="GO:0050353">
    <property type="term" value="F:trimethyllysine dioxygenase activity"/>
    <property type="evidence" value="ECO:0007669"/>
    <property type="project" value="UniProtKB-EC"/>
</dbReference>
<evidence type="ECO:0000256" key="6">
    <source>
        <dbReference type="ARBA" id="ARBA00022723"/>
    </source>
</evidence>
<organism evidence="18 19">
    <name type="scientific">Catenaria anguillulae PL171</name>
    <dbReference type="NCBI Taxonomy" id="765915"/>
    <lineage>
        <taxon>Eukaryota</taxon>
        <taxon>Fungi</taxon>
        <taxon>Fungi incertae sedis</taxon>
        <taxon>Blastocladiomycota</taxon>
        <taxon>Blastocladiomycetes</taxon>
        <taxon>Blastocladiales</taxon>
        <taxon>Catenariaceae</taxon>
        <taxon>Catenaria</taxon>
    </lineage>
</organism>
<proteinExistence type="inferred from homology"/>
<evidence type="ECO:0000313" key="19">
    <source>
        <dbReference type="Proteomes" id="UP000193411"/>
    </source>
</evidence>
<dbReference type="GO" id="GO:0005506">
    <property type="term" value="F:iron ion binding"/>
    <property type="evidence" value="ECO:0007669"/>
    <property type="project" value="InterPro"/>
</dbReference>
<comment type="caution">
    <text evidence="18">The sequence shown here is derived from an EMBL/GenBank/DDBJ whole genome shotgun (WGS) entry which is preliminary data.</text>
</comment>
<dbReference type="EC" id="1.14.11.8" evidence="5"/>
<feature type="domain" description="Gamma-butyrobetaine hydroxylase-like N-terminal" evidence="17">
    <location>
        <begin position="79"/>
        <end position="143"/>
    </location>
</feature>
<gene>
    <name evidence="18" type="ORF">BCR44DRAFT_35018</name>
</gene>
<dbReference type="GO" id="GO:0045329">
    <property type="term" value="P:carnitine biosynthetic process"/>
    <property type="evidence" value="ECO:0007669"/>
    <property type="project" value="UniProtKB-UniPathway"/>
</dbReference>
<keyword evidence="10" id="KW-0408">Iron</keyword>
<keyword evidence="6" id="KW-0479">Metal-binding</keyword>
<evidence type="ECO:0000256" key="10">
    <source>
        <dbReference type="ARBA" id="ARBA00023004"/>
    </source>
</evidence>
<dbReference type="InterPro" id="IPR038492">
    <property type="entry name" value="GBBH-like_N_sf"/>
</dbReference>
<evidence type="ECO:0000256" key="8">
    <source>
        <dbReference type="ARBA" id="ARBA00022964"/>
    </source>
</evidence>
<evidence type="ECO:0000256" key="14">
    <source>
        <dbReference type="ARBA" id="ARBA00046008"/>
    </source>
</evidence>
<evidence type="ECO:0000256" key="9">
    <source>
        <dbReference type="ARBA" id="ARBA00023002"/>
    </source>
</evidence>
<keyword evidence="8" id="KW-0223">Dioxygenase</keyword>
<dbReference type="FunFam" id="3.30.2020.30:FF:000002">
    <property type="entry name" value="Putative gamma-butyrobetaine dioxygenase"/>
    <property type="match status" value="1"/>
</dbReference>
<feature type="domain" description="TauD/TfdA-like" evidence="16">
    <location>
        <begin position="172"/>
        <end position="422"/>
    </location>
</feature>
<dbReference type="AlphaFoldDB" id="A0A1Y2HAM9"/>
<comment type="function">
    <text evidence="14">Converts trimethyllysine (TML) into hydroxytrimethyllysine (HTML).</text>
</comment>
<dbReference type="UniPathway" id="UPA00118"/>
<name>A0A1Y2HAM9_9FUNG</name>
<dbReference type="FunFam" id="3.60.130.10:FF:000001">
    <property type="entry name" value="Trimethyllysine dioxygenase, mitochondrial"/>
    <property type="match status" value="1"/>
</dbReference>
<dbReference type="InterPro" id="IPR012776">
    <property type="entry name" value="Trimethyllysine_dOase"/>
</dbReference>
<evidence type="ECO:0000256" key="11">
    <source>
        <dbReference type="ARBA" id="ARBA00030363"/>
    </source>
</evidence>
<evidence type="ECO:0000256" key="5">
    <source>
        <dbReference type="ARBA" id="ARBA00012267"/>
    </source>
</evidence>
<comment type="similarity">
    <text evidence="4">Belongs to the gamma-BBH/TMLD family.</text>
</comment>
<dbReference type="STRING" id="765915.A0A1Y2HAM9"/>
<dbReference type="SUPFAM" id="SSF51197">
    <property type="entry name" value="Clavaminate synthase-like"/>
    <property type="match status" value="1"/>
</dbReference>
<evidence type="ECO:0000256" key="2">
    <source>
        <dbReference type="ARBA" id="ARBA00001961"/>
    </source>
</evidence>
<dbReference type="Pfam" id="PF02668">
    <property type="entry name" value="TauD"/>
    <property type="match status" value="1"/>
</dbReference>
<dbReference type="EMBL" id="MCFL01000057">
    <property type="protein sequence ID" value="ORZ31656.1"/>
    <property type="molecule type" value="Genomic_DNA"/>
</dbReference>
<evidence type="ECO:0000256" key="7">
    <source>
        <dbReference type="ARBA" id="ARBA00022873"/>
    </source>
</evidence>
<evidence type="ECO:0000256" key="12">
    <source>
        <dbReference type="ARBA" id="ARBA00031778"/>
    </source>
</evidence>
<dbReference type="PANTHER" id="PTHR10696:SF51">
    <property type="entry name" value="TRIMETHYLLYSINE DIOXYGENASE, MITOCHONDRIAL"/>
    <property type="match status" value="1"/>
</dbReference>
<dbReference type="Pfam" id="PF06155">
    <property type="entry name" value="GBBH-like_N"/>
    <property type="match status" value="1"/>
</dbReference>
<dbReference type="OrthoDB" id="408743at2759"/>
<protein>
    <recommendedName>
        <fullName evidence="5">trimethyllysine dioxygenase</fullName>
        <ecNumber evidence="5">1.14.11.8</ecNumber>
    </recommendedName>
    <alternativeName>
        <fullName evidence="12">Epsilon-trimethyllysine 2-oxoglutarate dioxygenase</fullName>
    </alternativeName>
    <alternativeName>
        <fullName evidence="11">TML hydroxylase</fullName>
    </alternativeName>
    <alternativeName>
        <fullName evidence="13">TML-alpha-ketoglutarate dioxygenase</fullName>
    </alternativeName>
</protein>
<dbReference type="CDD" id="cd00250">
    <property type="entry name" value="CAS_like"/>
    <property type="match status" value="1"/>
</dbReference>
<reference evidence="18 19" key="1">
    <citation type="submission" date="2016-07" db="EMBL/GenBank/DDBJ databases">
        <title>Pervasive Adenine N6-methylation of Active Genes in Fungi.</title>
        <authorList>
            <consortium name="DOE Joint Genome Institute"/>
            <person name="Mondo S.J."/>
            <person name="Dannebaum R.O."/>
            <person name="Kuo R.C."/>
            <person name="Labutti K."/>
            <person name="Haridas S."/>
            <person name="Kuo A."/>
            <person name="Salamov A."/>
            <person name="Ahrendt S.R."/>
            <person name="Lipzen A."/>
            <person name="Sullivan W."/>
            <person name="Andreopoulos W.B."/>
            <person name="Clum A."/>
            <person name="Lindquist E."/>
            <person name="Daum C."/>
            <person name="Ramamoorthy G.K."/>
            <person name="Gryganskyi A."/>
            <person name="Culley D."/>
            <person name="Magnuson J.K."/>
            <person name="James T.Y."/>
            <person name="O'Malley M.A."/>
            <person name="Stajich J.E."/>
            <person name="Spatafora J.W."/>
            <person name="Visel A."/>
            <person name="Grigoriev I.V."/>
        </authorList>
    </citation>
    <scope>NUCLEOTIDE SEQUENCE [LARGE SCALE GENOMIC DNA]</scope>
    <source>
        <strain evidence="18 19">PL171</strain>
    </source>
</reference>
<keyword evidence="9" id="KW-0560">Oxidoreductase</keyword>
<dbReference type="Proteomes" id="UP000193411">
    <property type="component" value="Unassembled WGS sequence"/>
</dbReference>
<comment type="pathway">
    <text evidence="3">Amine and polyamine biosynthesis; carnitine biosynthesis.</text>
</comment>
<keyword evidence="7" id="KW-0124">Carnitine biosynthesis</keyword>
<evidence type="ECO:0000259" key="17">
    <source>
        <dbReference type="Pfam" id="PF06155"/>
    </source>
</evidence>
<evidence type="ECO:0000256" key="13">
    <source>
        <dbReference type="ARBA" id="ARBA00032283"/>
    </source>
</evidence>
<evidence type="ECO:0000256" key="3">
    <source>
        <dbReference type="ARBA" id="ARBA00005022"/>
    </source>
</evidence>
<evidence type="ECO:0000256" key="15">
    <source>
        <dbReference type="ARBA" id="ARBA00049334"/>
    </source>
</evidence>
<dbReference type="InterPro" id="IPR050411">
    <property type="entry name" value="AlphaKG_dependent_hydroxylases"/>
</dbReference>
<keyword evidence="19" id="KW-1185">Reference proteome</keyword>
<evidence type="ECO:0000313" key="18">
    <source>
        <dbReference type="EMBL" id="ORZ31656.1"/>
    </source>
</evidence>
<dbReference type="InterPro" id="IPR042098">
    <property type="entry name" value="TauD-like_sf"/>
</dbReference>
<comment type="cofactor">
    <cofactor evidence="2">
        <name>L-ascorbate</name>
        <dbReference type="ChEBI" id="CHEBI:38290"/>
    </cofactor>
</comment>
<sequence>MTMIRPAFRTLSRFFPTLASRTQLVAGATLHVQRTFPARPHDNFVTHHPSSGRLLHSSAAPPRSFSTVSIPLSATDPPTTLHAIWLRDHCRCAACWHPITKQRLVDTATLPRDISVTSVKVAGDAVHLTWSDGHTATFEKAWLAQHAYGEKARFRTELEAQPYDAVKLWGAEIKHAPPSVEYDAVMDPSSDDGLAQWLANIAQYGFSLVTNVPACSKKTRSLAERIAFIRETHYGTYWDFTPNLEHGDTAYTSLALPAHTDTTYFTDPIGLQLFHLLGFTGTGGESLLVDGFAVAAQLKAQDPQAYRVLRDTKIGAHCAGDEATYIYPHPRYGYSMFTEDAQGKLVTLRYNNNDRSVLNHLSSQEVEAYYDALLKWQALVKDKRNEYWFAAKPGLVWVLDNQRVMHGRAEFTGKDRRLTGCYLNGDDWRSRLRTVGKAVERRLC</sequence>
<comment type="catalytic activity">
    <reaction evidence="15">
        <text>N(6),N(6),N(6)-trimethyl-L-lysine + 2-oxoglutarate + O2 = (3S)-3-hydroxy-N(6),N(6),N(6)-trimethyl-L-lysine + succinate + CO2</text>
        <dbReference type="Rhea" id="RHEA:14181"/>
        <dbReference type="ChEBI" id="CHEBI:15379"/>
        <dbReference type="ChEBI" id="CHEBI:16526"/>
        <dbReference type="ChEBI" id="CHEBI:16810"/>
        <dbReference type="ChEBI" id="CHEBI:30031"/>
        <dbReference type="ChEBI" id="CHEBI:58100"/>
        <dbReference type="ChEBI" id="CHEBI:141499"/>
        <dbReference type="EC" id="1.14.11.8"/>
    </reaction>
</comment>
<evidence type="ECO:0000256" key="4">
    <source>
        <dbReference type="ARBA" id="ARBA00008654"/>
    </source>
</evidence>
<dbReference type="PANTHER" id="PTHR10696">
    <property type="entry name" value="GAMMA-BUTYROBETAINE HYDROXYLASE-RELATED"/>
    <property type="match status" value="1"/>
</dbReference>
<evidence type="ECO:0000256" key="1">
    <source>
        <dbReference type="ARBA" id="ARBA00001954"/>
    </source>
</evidence>
<dbReference type="GO" id="GO:0005739">
    <property type="term" value="C:mitochondrion"/>
    <property type="evidence" value="ECO:0007669"/>
    <property type="project" value="TreeGrafter"/>
</dbReference>
<comment type="cofactor">
    <cofactor evidence="1">
        <name>Fe(2+)</name>
        <dbReference type="ChEBI" id="CHEBI:29033"/>
    </cofactor>
</comment>